<feature type="compositionally biased region" description="Basic and acidic residues" evidence="8">
    <location>
        <begin position="166"/>
        <end position="175"/>
    </location>
</feature>
<dbReference type="VEuPathDB" id="FungiDB:BDEG_28688"/>
<dbReference type="GO" id="GO:0005634">
    <property type="term" value="C:nucleus"/>
    <property type="evidence" value="ECO:0007669"/>
    <property type="project" value="UniProtKB-SubCell"/>
</dbReference>
<keyword evidence="6" id="KW-0238">DNA-binding</keyword>
<dbReference type="InterPro" id="IPR051574">
    <property type="entry name" value="ZnF_E-box_Homeobox"/>
</dbReference>
<protein>
    <submittedName>
        <fullName evidence="10">Uncharacterized protein</fullName>
    </submittedName>
</protein>
<feature type="region of interest" description="Disordered" evidence="8">
    <location>
        <begin position="127"/>
        <end position="186"/>
    </location>
</feature>
<gene>
    <name evidence="10" type="ORF">BDEG_28688</name>
</gene>
<evidence type="ECO:0000256" key="6">
    <source>
        <dbReference type="ARBA" id="ARBA00023125"/>
    </source>
</evidence>
<evidence type="ECO:0000256" key="8">
    <source>
        <dbReference type="SAM" id="MobiDB-lite"/>
    </source>
</evidence>
<feature type="signal peptide" evidence="9">
    <location>
        <begin position="1"/>
        <end position="18"/>
    </location>
</feature>
<feature type="region of interest" description="Disordered" evidence="8">
    <location>
        <begin position="22"/>
        <end position="56"/>
    </location>
</feature>
<keyword evidence="3" id="KW-0677">Repeat</keyword>
<keyword evidence="7" id="KW-0539">Nucleus</keyword>
<dbReference type="PANTHER" id="PTHR24391:SF18">
    <property type="entry name" value="EG:115C2.6 PROTEIN"/>
    <property type="match status" value="1"/>
</dbReference>
<evidence type="ECO:0000256" key="2">
    <source>
        <dbReference type="ARBA" id="ARBA00022723"/>
    </source>
</evidence>
<evidence type="ECO:0000313" key="11">
    <source>
        <dbReference type="Proteomes" id="UP000077115"/>
    </source>
</evidence>
<feature type="compositionally biased region" description="Low complexity" evidence="8">
    <location>
        <begin position="30"/>
        <end position="42"/>
    </location>
</feature>
<keyword evidence="2" id="KW-0479">Metal-binding</keyword>
<keyword evidence="4" id="KW-0863">Zinc-finger</keyword>
<feature type="region of interest" description="Disordered" evidence="8">
    <location>
        <begin position="94"/>
        <end position="113"/>
    </location>
</feature>
<accession>A0A177X1E3</accession>
<evidence type="ECO:0000256" key="9">
    <source>
        <dbReference type="SAM" id="SignalP"/>
    </source>
</evidence>
<dbReference type="GO" id="GO:0006355">
    <property type="term" value="P:regulation of DNA-templated transcription"/>
    <property type="evidence" value="ECO:0007669"/>
    <property type="project" value="UniProtKB-ARBA"/>
</dbReference>
<feature type="compositionally biased region" description="Polar residues" evidence="8">
    <location>
        <begin position="127"/>
        <end position="161"/>
    </location>
</feature>
<name>A0A177X1E3_BATDL</name>
<keyword evidence="5" id="KW-0862">Zinc</keyword>
<reference evidence="10 11" key="2">
    <citation type="submission" date="2016-05" db="EMBL/GenBank/DDBJ databases">
        <title>Lineage-specific infection strategies underlie the spectrum of fungal disease in amphibians.</title>
        <authorList>
            <person name="Cuomo C.A."/>
            <person name="Farrer R.A."/>
            <person name="James T."/>
            <person name="Longcore J."/>
            <person name="Birren B."/>
        </authorList>
    </citation>
    <scope>NUCLEOTIDE SEQUENCE [LARGE SCALE GENOMIC DNA]</scope>
    <source>
        <strain evidence="10 11">JEL423</strain>
    </source>
</reference>
<evidence type="ECO:0000256" key="7">
    <source>
        <dbReference type="ARBA" id="ARBA00023242"/>
    </source>
</evidence>
<organism evidence="10 11">
    <name type="scientific">Batrachochytrium dendrobatidis (strain JEL423)</name>
    <dbReference type="NCBI Taxonomy" id="403673"/>
    <lineage>
        <taxon>Eukaryota</taxon>
        <taxon>Fungi</taxon>
        <taxon>Fungi incertae sedis</taxon>
        <taxon>Chytridiomycota</taxon>
        <taxon>Chytridiomycota incertae sedis</taxon>
        <taxon>Chytridiomycetes</taxon>
        <taxon>Rhizophydiales</taxon>
        <taxon>Rhizophydiales incertae sedis</taxon>
        <taxon>Batrachochytrium</taxon>
    </lineage>
</organism>
<dbReference type="GO" id="GO:0008270">
    <property type="term" value="F:zinc ion binding"/>
    <property type="evidence" value="ECO:0007669"/>
    <property type="project" value="UniProtKB-KW"/>
</dbReference>
<sequence length="283" mass="31956">MRLVDILFVLSAAATANAILIPTDNDDSPKVSSTSSQVSGPTNEPSPGTSDDWQQPMDIVGSSTFNEDWKKLFDQINLNTPNQGQQQTIDVASPSSFNQMFGPTNQPSPSTFNEDWKKLFDQINLNTPNQGQQQTIDVASPSSSNQGRQQLMDQPGPNTFKQGRKRQMDRDDPSTLKRVRKQPMDDVKTVSNRKTSLVKASQIITKLKEKFREAKQMERKTYQAYTSYEVIGFRQRIALVTGQDISGSTYDPEVEKQLKQDYEKASKEVNDIGQKLRFMKRHV</sequence>
<proteinExistence type="predicted"/>
<evidence type="ECO:0000256" key="4">
    <source>
        <dbReference type="ARBA" id="ARBA00022771"/>
    </source>
</evidence>
<dbReference type="PANTHER" id="PTHR24391">
    <property type="entry name" value="HISTONE H4 TRANSCRIPTION FACTOR-RELATED"/>
    <property type="match status" value="1"/>
</dbReference>
<dbReference type="GO" id="GO:0003677">
    <property type="term" value="F:DNA binding"/>
    <property type="evidence" value="ECO:0007669"/>
    <property type="project" value="UniProtKB-KW"/>
</dbReference>
<reference evidence="10 11" key="1">
    <citation type="submission" date="2006-10" db="EMBL/GenBank/DDBJ databases">
        <title>The Genome Sequence of Batrachochytrium dendrobatidis JEL423.</title>
        <authorList>
            <consortium name="The Broad Institute Genome Sequencing Platform"/>
            <person name="Birren B."/>
            <person name="Lander E."/>
            <person name="Galagan J."/>
            <person name="Cuomo C."/>
            <person name="Devon K."/>
            <person name="Jaffe D."/>
            <person name="Butler J."/>
            <person name="Alvarez P."/>
            <person name="Gnerre S."/>
            <person name="Grabherr M."/>
            <person name="Kleber M."/>
            <person name="Mauceli E."/>
            <person name="Brockman W."/>
            <person name="Young S."/>
            <person name="LaButti K."/>
            <person name="Sykes S."/>
            <person name="DeCaprio D."/>
            <person name="Crawford M."/>
            <person name="Koehrsen M."/>
            <person name="Engels R."/>
            <person name="Montgomery P."/>
            <person name="Pearson M."/>
            <person name="Howarth C."/>
            <person name="Larson L."/>
            <person name="White J."/>
            <person name="O'Leary S."/>
            <person name="Kodira C."/>
            <person name="Zeng Q."/>
            <person name="Yandava C."/>
            <person name="Alvarado L."/>
            <person name="Longcore J."/>
            <person name="James T."/>
        </authorList>
    </citation>
    <scope>NUCLEOTIDE SEQUENCE [LARGE SCALE GENOMIC DNA]</scope>
    <source>
        <strain evidence="10 11">JEL423</strain>
    </source>
</reference>
<evidence type="ECO:0000256" key="1">
    <source>
        <dbReference type="ARBA" id="ARBA00004123"/>
    </source>
</evidence>
<dbReference type="EMBL" id="DS022319">
    <property type="protein sequence ID" value="OAJ45480.1"/>
    <property type="molecule type" value="Genomic_DNA"/>
</dbReference>
<comment type="subcellular location">
    <subcellularLocation>
        <location evidence="1">Nucleus</location>
    </subcellularLocation>
</comment>
<keyword evidence="9" id="KW-0732">Signal</keyword>
<dbReference type="AlphaFoldDB" id="A0A177X1E3"/>
<dbReference type="Proteomes" id="UP000077115">
    <property type="component" value="Unassembled WGS sequence"/>
</dbReference>
<feature type="compositionally biased region" description="Polar residues" evidence="8">
    <location>
        <begin position="43"/>
        <end position="53"/>
    </location>
</feature>
<evidence type="ECO:0000256" key="5">
    <source>
        <dbReference type="ARBA" id="ARBA00022833"/>
    </source>
</evidence>
<feature type="chain" id="PRO_5008078127" evidence="9">
    <location>
        <begin position="19"/>
        <end position="283"/>
    </location>
</feature>
<evidence type="ECO:0000313" key="10">
    <source>
        <dbReference type="EMBL" id="OAJ45480.1"/>
    </source>
</evidence>
<evidence type="ECO:0000256" key="3">
    <source>
        <dbReference type="ARBA" id="ARBA00022737"/>
    </source>
</evidence>